<evidence type="ECO:0000313" key="2">
    <source>
        <dbReference type="Proteomes" id="UP000009138"/>
    </source>
</evidence>
<proteinExistence type="predicted"/>
<organism evidence="1 2">
    <name type="scientific">Rhizopus delemar (strain RA 99-880 / ATCC MYA-4621 / FGSC 9543 / NRRL 43880)</name>
    <name type="common">Mucormycosis agent</name>
    <name type="synonym">Rhizopus arrhizus var. delemar</name>
    <dbReference type="NCBI Taxonomy" id="246409"/>
    <lineage>
        <taxon>Eukaryota</taxon>
        <taxon>Fungi</taxon>
        <taxon>Fungi incertae sedis</taxon>
        <taxon>Mucoromycota</taxon>
        <taxon>Mucoromycotina</taxon>
        <taxon>Mucoromycetes</taxon>
        <taxon>Mucorales</taxon>
        <taxon>Mucorineae</taxon>
        <taxon>Rhizopodaceae</taxon>
        <taxon>Rhizopus</taxon>
    </lineage>
</organism>
<dbReference type="GeneID" id="93614517"/>
<dbReference type="VEuPathDB" id="FungiDB:RO3G_07546"/>
<dbReference type="EMBL" id="CH476736">
    <property type="protein sequence ID" value="EIE82841.1"/>
    <property type="molecule type" value="Genomic_DNA"/>
</dbReference>
<accession>I1C311</accession>
<dbReference type="InParanoid" id="I1C311"/>
<dbReference type="AlphaFoldDB" id="I1C311"/>
<sequence>MTKSTYSLQVRPNELSYFFHLYIFISTTLERTVRIKNKNNSTKFQICFVFTRVL</sequence>
<name>I1C311_RHIO9</name>
<keyword evidence="2" id="KW-1185">Reference proteome</keyword>
<dbReference type="Proteomes" id="UP000009138">
    <property type="component" value="Unassembled WGS sequence"/>
</dbReference>
<evidence type="ECO:0000313" key="1">
    <source>
        <dbReference type="EMBL" id="EIE82841.1"/>
    </source>
</evidence>
<protein>
    <submittedName>
        <fullName evidence="1">Uncharacterized protein</fullName>
    </submittedName>
</protein>
<gene>
    <name evidence="1" type="ORF">RO3G_07546</name>
</gene>
<reference evidence="1 2" key="1">
    <citation type="journal article" date="2009" name="PLoS Genet.">
        <title>Genomic analysis of the basal lineage fungus Rhizopus oryzae reveals a whole-genome duplication.</title>
        <authorList>
            <person name="Ma L.-J."/>
            <person name="Ibrahim A.S."/>
            <person name="Skory C."/>
            <person name="Grabherr M.G."/>
            <person name="Burger G."/>
            <person name="Butler M."/>
            <person name="Elias M."/>
            <person name="Idnurm A."/>
            <person name="Lang B.F."/>
            <person name="Sone T."/>
            <person name="Abe A."/>
            <person name="Calvo S.E."/>
            <person name="Corrochano L.M."/>
            <person name="Engels R."/>
            <person name="Fu J."/>
            <person name="Hansberg W."/>
            <person name="Kim J.-M."/>
            <person name="Kodira C.D."/>
            <person name="Koehrsen M.J."/>
            <person name="Liu B."/>
            <person name="Miranda-Saavedra D."/>
            <person name="O'Leary S."/>
            <person name="Ortiz-Castellanos L."/>
            <person name="Poulter R."/>
            <person name="Rodriguez-Romero J."/>
            <person name="Ruiz-Herrera J."/>
            <person name="Shen Y.-Q."/>
            <person name="Zeng Q."/>
            <person name="Galagan J."/>
            <person name="Birren B.W."/>
            <person name="Cuomo C.A."/>
            <person name="Wickes B.L."/>
        </authorList>
    </citation>
    <scope>NUCLEOTIDE SEQUENCE [LARGE SCALE GENOMIC DNA]</scope>
    <source>
        <strain evidence="2">RA 99-880 / ATCC MYA-4621 / FGSC 9543 / NRRL 43880</strain>
    </source>
</reference>
<dbReference type="RefSeq" id="XP_067518237.1">
    <property type="nucleotide sequence ID" value="XM_067662136.1"/>
</dbReference>